<evidence type="ECO:0000256" key="1">
    <source>
        <dbReference type="ARBA" id="ARBA00022741"/>
    </source>
</evidence>
<feature type="compositionally biased region" description="Basic and acidic residues" evidence="3">
    <location>
        <begin position="457"/>
        <end position="468"/>
    </location>
</feature>
<feature type="domain" description="AAA+ ATPase" evidence="4">
    <location>
        <begin position="547"/>
        <end position="683"/>
    </location>
</feature>
<dbReference type="SMART" id="SM00382">
    <property type="entry name" value="AAA"/>
    <property type="match status" value="2"/>
</dbReference>
<dbReference type="InterPro" id="IPR041569">
    <property type="entry name" value="AAA_lid_3"/>
</dbReference>
<protein>
    <submittedName>
        <fullName evidence="5">AAA+-type ATPase</fullName>
    </submittedName>
</protein>
<dbReference type="PANTHER" id="PTHR23077:SF27">
    <property type="entry name" value="ATPASE FAMILY GENE 2 PROTEIN HOMOLOG A"/>
    <property type="match status" value="1"/>
</dbReference>
<dbReference type="EMBL" id="JAJVDC020000006">
    <property type="protein sequence ID" value="KAL1636593.1"/>
    <property type="molecule type" value="Genomic_DNA"/>
</dbReference>
<dbReference type="InterPro" id="IPR003960">
    <property type="entry name" value="ATPase_AAA_CS"/>
</dbReference>
<feature type="region of interest" description="Disordered" evidence="3">
    <location>
        <begin position="441"/>
        <end position="476"/>
    </location>
</feature>
<dbReference type="InterPro" id="IPR027417">
    <property type="entry name" value="P-loop_NTPase"/>
</dbReference>
<reference evidence="5 6" key="1">
    <citation type="submission" date="2024-02" db="EMBL/GenBank/DDBJ databases">
        <title>De novo assembly and annotation of 12 fungi associated with fruit tree decline syndrome in Ontario, Canada.</title>
        <authorList>
            <person name="Sulman M."/>
            <person name="Ellouze W."/>
            <person name="Ilyukhin E."/>
        </authorList>
    </citation>
    <scope>NUCLEOTIDE SEQUENCE [LARGE SCALE GENOMIC DNA]</scope>
    <source>
        <strain evidence="5 6">M1-105</strain>
    </source>
</reference>
<dbReference type="InterPro" id="IPR003959">
    <property type="entry name" value="ATPase_AAA_core"/>
</dbReference>
<dbReference type="Pfam" id="PF17862">
    <property type="entry name" value="AAA_lid_3"/>
    <property type="match status" value="1"/>
</dbReference>
<evidence type="ECO:0000313" key="5">
    <source>
        <dbReference type="EMBL" id="KAL1636593.1"/>
    </source>
</evidence>
<feature type="domain" description="AAA+ ATPase" evidence="4">
    <location>
        <begin position="249"/>
        <end position="382"/>
    </location>
</feature>
<keyword evidence="1" id="KW-0547">Nucleotide-binding</keyword>
<dbReference type="CDD" id="cd19511">
    <property type="entry name" value="RecA-like_CDC48_r2-like"/>
    <property type="match status" value="1"/>
</dbReference>
<comment type="caution">
    <text evidence="5">The sequence shown here is derived from an EMBL/GenBank/DDBJ whole genome shotgun (WGS) entry which is preliminary data.</text>
</comment>
<dbReference type="Proteomes" id="UP001521116">
    <property type="component" value="Unassembled WGS sequence"/>
</dbReference>
<keyword evidence="6" id="KW-1185">Reference proteome</keyword>
<dbReference type="Gene3D" id="1.10.8.60">
    <property type="match status" value="2"/>
</dbReference>
<dbReference type="PROSITE" id="PS00674">
    <property type="entry name" value="AAA"/>
    <property type="match status" value="1"/>
</dbReference>
<evidence type="ECO:0000259" key="4">
    <source>
        <dbReference type="SMART" id="SM00382"/>
    </source>
</evidence>
<sequence length="781" mass="86135">MDISQFSLRHTSSKATALPSKAIDGGLRVHIPSKHLTSTGLKTGDYCQLDQADGTRRAVGVAWLAKDPGNQNSKRMAFIEEPMKELYGLRLEDKVAITKLEPQQLKHAQKIYVKELEPGSSNALKEEIEFWVKASLCSVDMVLPGGTFAATISAGPRSGSKSRYVVEKVEPPAEEPLTPYVCTWASVVQLLAKDEVVEADVDGPKEAPVFKVNSEGIGGLHKQILELNERLANLTNELRRRKYPYLLKRATGVLLYGPEGTGKSLLLRKVSKAPWRKVITVDEPLASTSEKSQSALRKYFEEAKAAQPSVIIIDNLEALAPRNDENTSVSKSSLARCIATEIQKLEAARVLVIGATTRLIDVDSTLRTPELFADEIEVPVPDAKARIDILRVLQEKEWPISDETAENIGGRTHGFVGRDLTALYKKALKRACDRYFAQDGSDASNGTAAAITSPDTDSQRHGEEHNDANGEAVSEESNQVATAVSLADFEDALLQVRPTAMNEVFLETPKVRWSDIGGSDSVKEALREVTEWPFRHADDMQELNLQPQRGILLYGPPGCSKTLCAKAVATESDLNFLAVKGAELTSMYVGETERAVREVFRKARAASPSIIFFDEIDSIAASRESGKQLSGLNVLTTLLNEMDGIESLKGVLVLAATNRPDVLDSALMRPGRFDAILYVGPPNVEARRQILGIGTRQRPVDGEVDLEELATLTEGYSGAEIVEICSEAARATLRDRLQHQDKRRIGREQFRRALDRVPRRITREMTERYENWSVDDAIKRL</sequence>
<gene>
    <name evidence="5" type="primary">AFG2</name>
    <name evidence="5" type="ORF">SLS56_001178</name>
</gene>
<organism evidence="5 6">
    <name type="scientific">Neofusicoccum ribis</name>
    <dbReference type="NCBI Taxonomy" id="45134"/>
    <lineage>
        <taxon>Eukaryota</taxon>
        <taxon>Fungi</taxon>
        <taxon>Dikarya</taxon>
        <taxon>Ascomycota</taxon>
        <taxon>Pezizomycotina</taxon>
        <taxon>Dothideomycetes</taxon>
        <taxon>Dothideomycetes incertae sedis</taxon>
        <taxon>Botryosphaeriales</taxon>
        <taxon>Botryosphaeriaceae</taxon>
        <taxon>Neofusicoccum</taxon>
    </lineage>
</organism>
<accession>A0ABR3TAK6</accession>
<name>A0ABR3TAK6_9PEZI</name>
<evidence type="ECO:0000313" key="6">
    <source>
        <dbReference type="Proteomes" id="UP001521116"/>
    </source>
</evidence>
<dbReference type="InterPro" id="IPR050168">
    <property type="entry name" value="AAA_ATPase_domain"/>
</dbReference>
<keyword evidence="2" id="KW-0067">ATP-binding</keyword>
<dbReference type="Gene3D" id="3.40.50.300">
    <property type="entry name" value="P-loop containing nucleotide triphosphate hydrolases"/>
    <property type="match status" value="2"/>
</dbReference>
<dbReference type="PANTHER" id="PTHR23077">
    <property type="entry name" value="AAA-FAMILY ATPASE"/>
    <property type="match status" value="1"/>
</dbReference>
<dbReference type="Pfam" id="PF00004">
    <property type="entry name" value="AAA"/>
    <property type="match status" value="2"/>
</dbReference>
<proteinExistence type="predicted"/>
<dbReference type="SUPFAM" id="SSF52540">
    <property type="entry name" value="P-loop containing nucleoside triphosphate hydrolases"/>
    <property type="match status" value="2"/>
</dbReference>
<dbReference type="InterPro" id="IPR003593">
    <property type="entry name" value="AAA+_ATPase"/>
</dbReference>
<evidence type="ECO:0000256" key="3">
    <source>
        <dbReference type="SAM" id="MobiDB-lite"/>
    </source>
</evidence>
<evidence type="ECO:0000256" key="2">
    <source>
        <dbReference type="ARBA" id="ARBA00022840"/>
    </source>
</evidence>